<evidence type="ECO:0000256" key="3">
    <source>
        <dbReference type="ARBA" id="ARBA00023125"/>
    </source>
</evidence>
<keyword evidence="2" id="KW-0805">Transcription regulation</keyword>
<proteinExistence type="inferred from homology"/>
<evidence type="ECO:0000256" key="4">
    <source>
        <dbReference type="ARBA" id="ARBA00023163"/>
    </source>
</evidence>
<dbReference type="PANTHER" id="PTHR30419:SF28">
    <property type="entry name" value="HTH-TYPE TRANSCRIPTIONAL REGULATOR BSDA"/>
    <property type="match status" value="1"/>
</dbReference>
<evidence type="ECO:0000259" key="5">
    <source>
        <dbReference type="PROSITE" id="PS50931"/>
    </source>
</evidence>
<dbReference type="InterPro" id="IPR036388">
    <property type="entry name" value="WH-like_DNA-bd_sf"/>
</dbReference>
<dbReference type="SUPFAM" id="SSF46785">
    <property type="entry name" value="Winged helix' DNA-binding domain"/>
    <property type="match status" value="1"/>
</dbReference>
<evidence type="ECO:0000313" key="7">
    <source>
        <dbReference type="Proteomes" id="UP001215143"/>
    </source>
</evidence>
<dbReference type="InterPro" id="IPR036390">
    <property type="entry name" value="WH_DNA-bd_sf"/>
</dbReference>
<organism evidence="6 7">
    <name type="scientific">Shouchella hunanensis</name>
    <dbReference type="NCBI Taxonomy" id="766894"/>
    <lineage>
        <taxon>Bacteria</taxon>
        <taxon>Bacillati</taxon>
        <taxon>Bacillota</taxon>
        <taxon>Bacilli</taxon>
        <taxon>Bacillales</taxon>
        <taxon>Bacillaceae</taxon>
        <taxon>Shouchella</taxon>
    </lineage>
</organism>
<accession>A0ABY7WDW3</accession>
<sequence length="294" mass="33099">MEMSQLQNFIVVAEEENITKAADLLLLSQSALSRSIHNLEKELGVPLFDRKNRKIILNRYGRAFLLNAKQMVQHWDHSKLQLKELIDPTMGSISIAYVHSLGLSYIPAMVKIFKQISPSYSLSLQEGKASTIIKDLLTNTVDFGFGTQYKTFPELEYTTLFTDRIVLIAAADHPFVKRQPISIDELEAEPFISYTPGTELKKLLDSTFSSQNRTLHTVYEGLEINSIVGLVKENEGVAFIADSVVSSINGIEKVDVDGLTIERPIYLIHKKQGYLSKAALAFKQFMLEYHGRNG</sequence>
<protein>
    <submittedName>
        <fullName evidence="6">LysR family transcriptional regulator</fullName>
    </submittedName>
</protein>
<evidence type="ECO:0000256" key="1">
    <source>
        <dbReference type="ARBA" id="ARBA00009437"/>
    </source>
</evidence>
<feature type="domain" description="HTH lysR-type" evidence="5">
    <location>
        <begin position="1"/>
        <end position="58"/>
    </location>
</feature>
<evidence type="ECO:0000256" key="2">
    <source>
        <dbReference type="ARBA" id="ARBA00023015"/>
    </source>
</evidence>
<keyword evidence="7" id="KW-1185">Reference proteome</keyword>
<name>A0ABY7WDW3_9BACI</name>
<dbReference type="Gene3D" id="3.40.190.290">
    <property type="match status" value="1"/>
</dbReference>
<evidence type="ECO:0000313" key="6">
    <source>
        <dbReference type="EMBL" id="WDF05819.1"/>
    </source>
</evidence>
<dbReference type="CDD" id="cd05466">
    <property type="entry name" value="PBP2_LTTR_substrate"/>
    <property type="match status" value="1"/>
</dbReference>
<comment type="similarity">
    <text evidence="1">Belongs to the LysR transcriptional regulatory family.</text>
</comment>
<dbReference type="PRINTS" id="PR00039">
    <property type="entry name" value="HTHLYSR"/>
</dbReference>
<gene>
    <name evidence="6" type="ORF">PQ477_10400</name>
</gene>
<dbReference type="Gene3D" id="1.10.10.10">
    <property type="entry name" value="Winged helix-like DNA-binding domain superfamily/Winged helix DNA-binding domain"/>
    <property type="match status" value="1"/>
</dbReference>
<dbReference type="InterPro" id="IPR050950">
    <property type="entry name" value="HTH-type_LysR_regulators"/>
</dbReference>
<dbReference type="InterPro" id="IPR000847">
    <property type="entry name" value="LysR_HTH_N"/>
</dbReference>
<reference evidence="6 7" key="1">
    <citation type="submission" date="2023-02" db="EMBL/GenBank/DDBJ databases">
        <authorList>
            <person name="Liu G."/>
        </authorList>
    </citation>
    <scope>NUCLEOTIDE SEQUENCE [LARGE SCALE GENOMIC DNA]</scope>
    <source>
        <strain evidence="6 7">DSM 23008</strain>
    </source>
</reference>
<dbReference type="RefSeq" id="WP_144557798.1">
    <property type="nucleotide sequence ID" value="NZ_CP117834.1"/>
</dbReference>
<dbReference type="Pfam" id="PF03466">
    <property type="entry name" value="LysR_substrate"/>
    <property type="match status" value="1"/>
</dbReference>
<dbReference type="EMBL" id="CP117834">
    <property type="protein sequence ID" value="WDF05819.1"/>
    <property type="molecule type" value="Genomic_DNA"/>
</dbReference>
<dbReference type="PANTHER" id="PTHR30419">
    <property type="entry name" value="HTH-TYPE TRANSCRIPTIONAL REGULATOR YBHD"/>
    <property type="match status" value="1"/>
</dbReference>
<dbReference type="Pfam" id="PF00126">
    <property type="entry name" value="HTH_1"/>
    <property type="match status" value="1"/>
</dbReference>
<dbReference type="InterPro" id="IPR005119">
    <property type="entry name" value="LysR_subst-bd"/>
</dbReference>
<keyword evidence="4" id="KW-0804">Transcription</keyword>
<dbReference type="PROSITE" id="PS50931">
    <property type="entry name" value="HTH_LYSR"/>
    <property type="match status" value="1"/>
</dbReference>
<dbReference type="SUPFAM" id="SSF53850">
    <property type="entry name" value="Periplasmic binding protein-like II"/>
    <property type="match status" value="1"/>
</dbReference>
<dbReference type="Proteomes" id="UP001215143">
    <property type="component" value="Chromosome"/>
</dbReference>
<keyword evidence="3" id="KW-0238">DNA-binding</keyword>